<organism evidence="5 6">
    <name type="scientific">Marinagarivorans cellulosilyticus</name>
    <dbReference type="NCBI Taxonomy" id="2721545"/>
    <lineage>
        <taxon>Bacteria</taxon>
        <taxon>Pseudomonadati</taxon>
        <taxon>Pseudomonadota</taxon>
        <taxon>Gammaproteobacteria</taxon>
        <taxon>Cellvibrionales</taxon>
        <taxon>Cellvibrionaceae</taxon>
        <taxon>Marinagarivorans</taxon>
    </lineage>
</organism>
<dbReference type="Pfam" id="PF13411">
    <property type="entry name" value="MerR_1"/>
    <property type="match status" value="1"/>
</dbReference>
<dbReference type="GO" id="GO:0003677">
    <property type="term" value="F:DNA binding"/>
    <property type="evidence" value="ECO:0007669"/>
    <property type="project" value="UniProtKB-KW"/>
</dbReference>
<dbReference type="InterPro" id="IPR009061">
    <property type="entry name" value="DNA-bd_dom_put_sf"/>
</dbReference>
<evidence type="ECO:0000259" key="4">
    <source>
        <dbReference type="PROSITE" id="PS50937"/>
    </source>
</evidence>
<evidence type="ECO:0000313" key="6">
    <source>
        <dbReference type="Proteomes" id="UP001320119"/>
    </source>
</evidence>
<dbReference type="RefSeq" id="WP_236983194.1">
    <property type="nucleotide sequence ID" value="NZ_AP023086.1"/>
</dbReference>
<dbReference type="KEGG" id="marq:MARGE09_P2887"/>
<dbReference type="PRINTS" id="PR00040">
    <property type="entry name" value="HTHMERR"/>
</dbReference>
<dbReference type="PROSITE" id="PS50937">
    <property type="entry name" value="HTH_MERR_2"/>
    <property type="match status" value="1"/>
</dbReference>
<evidence type="ECO:0000313" key="5">
    <source>
        <dbReference type="EMBL" id="BCD98686.1"/>
    </source>
</evidence>
<dbReference type="InterPro" id="IPR047057">
    <property type="entry name" value="MerR_fam"/>
</dbReference>
<name>A0AAN2BL46_9GAMM</name>
<dbReference type="SMART" id="SM00422">
    <property type="entry name" value="HTH_MERR"/>
    <property type="match status" value="1"/>
</dbReference>
<keyword evidence="1" id="KW-0805">Transcription regulation</keyword>
<evidence type="ECO:0000256" key="3">
    <source>
        <dbReference type="ARBA" id="ARBA00023163"/>
    </source>
</evidence>
<dbReference type="Proteomes" id="UP001320119">
    <property type="component" value="Chromosome"/>
</dbReference>
<dbReference type="PANTHER" id="PTHR30204:SF94">
    <property type="entry name" value="HEAVY METAL-DEPENDENT TRANSCRIPTIONAL REGULATOR HI_0293-RELATED"/>
    <property type="match status" value="1"/>
</dbReference>
<dbReference type="AlphaFoldDB" id="A0AAN2BL46"/>
<protein>
    <recommendedName>
        <fullName evidence="4">HTH merR-type domain-containing protein</fullName>
    </recommendedName>
</protein>
<keyword evidence="3" id="KW-0804">Transcription</keyword>
<sequence>MRVKDLAKMLKVSAETVRFYTRKGYLSPTKSPANGYKEYSPKDQARMRFILSARALGFTVNDIGEILAVADKQNAPCPVVRMLIEQRLMETEAQFKATEELRNRMRTAVREWSGLPDEEPTGHMICHLIENFTKKHHRRRTQ</sequence>
<dbReference type="GO" id="GO:0003700">
    <property type="term" value="F:DNA-binding transcription factor activity"/>
    <property type="evidence" value="ECO:0007669"/>
    <property type="project" value="InterPro"/>
</dbReference>
<dbReference type="InterPro" id="IPR000551">
    <property type="entry name" value="MerR-type_HTH_dom"/>
</dbReference>
<keyword evidence="2" id="KW-0238">DNA-binding</keyword>
<evidence type="ECO:0000256" key="2">
    <source>
        <dbReference type="ARBA" id="ARBA00023125"/>
    </source>
</evidence>
<accession>A0AAN2BL46</accession>
<dbReference type="Gene3D" id="1.10.1660.10">
    <property type="match status" value="1"/>
</dbReference>
<dbReference type="CDD" id="cd04787">
    <property type="entry name" value="HTH_HMRTR_unk"/>
    <property type="match status" value="1"/>
</dbReference>
<dbReference type="PANTHER" id="PTHR30204">
    <property type="entry name" value="REDOX-CYCLING DRUG-SENSING TRANSCRIPTIONAL ACTIVATOR SOXR"/>
    <property type="match status" value="1"/>
</dbReference>
<reference evidence="5 6" key="1">
    <citation type="journal article" date="2022" name="IScience">
        <title>An ultrasensitive nanofiber-based assay for enzymatic hydrolysis and deep-sea microbial degradation of cellulose.</title>
        <authorList>
            <person name="Tsudome M."/>
            <person name="Tachioka M."/>
            <person name="Miyazaki M."/>
            <person name="Uchimura K."/>
            <person name="Tsuda M."/>
            <person name="Takaki Y."/>
            <person name="Deguchi S."/>
        </authorList>
    </citation>
    <scope>NUCLEOTIDE SEQUENCE [LARGE SCALE GENOMIC DNA]</scope>
    <source>
        <strain evidence="5 6">GE09</strain>
    </source>
</reference>
<gene>
    <name evidence="5" type="ORF">MARGE09_P2887</name>
</gene>
<dbReference type="EMBL" id="AP023086">
    <property type="protein sequence ID" value="BCD98686.1"/>
    <property type="molecule type" value="Genomic_DNA"/>
</dbReference>
<proteinExistence type="predicted"/>
<feature type="domain" description="HTH merR-type" evidence="4">
    <location>
        <begin position="1"/>
        <end position="69"/>
    </location>
</feature>
<keyword evidence="6" id="KW-1185">Reference proteome</keyword>
<evidence type="ECO:0000256" key="1">
    <source>
        <dbReference type="ARBA" id="ARBA00023015"/>
    </source>
</evidence>
<dbReference type="SUPFAM" id="SSF46955">
    <property type="entry name" value="Putative DNA-binding domain"/>
    <property type="match status" value="1"/>
</dbReference>